<dbReference type="InterPro" id="IPR000639">
    <property type="entry name" value="Epox_hydrolase-like"/>
</dbReference>
<dbReference type="GO" id="GO:0016787">
    <property type="term" value="F:hydrolase activity"/>
    <property type="evidence" value="ECO:0007669"/>
    <property type="project" value="UniProtKB-KW"/>
</dbReference>
<evidence type="ECO:0000259" key="2">
    <source>
        <dbReference type="Pfam" id="PF00561"/>
    </source>
</evidence>
<keyword evidence="4" id="KW-1185">Reference proteome</keyword>
<dbReference type="Pfam" id="PF00561">
    <property type="entry name" value="Abhydrolase_1"/>
    <property type="match status" value="1"/>
</dbReference>
<dbReference type="EMBL" id="JBHSBY010000035">
    <property type="protein sequence ID" value="MFC4196593.1"/>
    <property type="molecule type" value="Genomic_DNA"/>
</dbReference>
<accession>A0ABV8NLC9</accession>
<dbReference type="PRINTS" id="PR00111">
    <property type="entry name" value="ABHYDROLASE"/>
</dbReference>
<dbReference type="Proteomes" id="UP001595792">
    <property type="component" value="Unassembled WGS sequence"/>
</dbReference>
<gene>
    <name evidence="3" type="ORF">ACFOUY_07780</name>
</gene>
<dbReference type="InterPro" id="IPR051340">
    <property type="entry name" value="Haloalkane_dehalogenase"/>
</dbReference>
<dbReference type="PRINTS" id="PR00412">
    <property type="entry name" value="EPOXHYDRLASE"/>
</dbReference>
<evidence type="ECO:0000313" key="4">
    <source>
        <dbReference type="Proteomes" id="UP001595792"/>
    </source>
</evidence>
<dbReference type="InterPro" id="IPR000073">
    <property type="entry name" value="AB_hydrolase_1"/>
</dbReference>
<evidence type="ECO:0000256" key="1">
    <source>
        <dbReference type="ARBA" id="ARBA00022801"/>
    </source>
</evidence>
<dbReference type="RefSeq" id="WP_378959965.1">
    <property type="nucleotide sequence ID" value="NZ_JBHRXC010000001.1"/>
</dbReference>
<keyword evidence="1 3" id="KW-0378">Hydrolase</keyword>
<name>A0ABV8NLC9_9SPHI</name>
<dbReference type="InterPro" id="IPR029058">
    <property type="entry name" value="AB_hydrolase_fold"/>
</dbReference>
<dbReference type="Gene3D" id="3.40.50.1820">
    <property type="entry name" value="alpha/beta hydrolase"/>
    <property type="match status" value="1"/>
</dbReference>
<reference evidence="4" key="1">
    <citation type="journal article" date="2019" name="Int. J. Syst. Evol. Microbiol.">
        <title>The Global Catalogue of Microorganisms (GCM) 10K type strain sequencing project: providing services to taxonomists for standard genome sequencing and annotation.</title>
        <authorList>
            <consortium name="The Broad Institute Genomics Platform"/>
            <consortium name="The Broad Institute Genome Sequencing Center for Infectious Disease"/>
            <person name="Wu L."/>
            <person name="Ma J."/>
        </authorList>
    </citation>
    <scope>NUCLEOTIDE SEQUENCE [LARGE SCALE GENOMIC DNA]</scope>
    <source>
        <strain evidence="4">CCM 8689</strain>
    </source>
</reference>
<proteinExistence type="predicted"/>
<dbReference type="PANTHER" id="PTHR42977">
    <property type="entry name" value="HYDROLASE-RELATED"/>
    <property type="match status" value="1"/>
</dbReference>
<comment type="caution">
    <text evidence="3">The sequence shown here is derived from an EMBL/GenBank/DDBJ whole genome shotgun (WGS) entry which is preliminary data.</text>
</comment>
<dbReference type="SUPFAM" id="SSF53474">
    <property type="entry name" value="alpha/beta-Hydrolases"/>
    <property type="match status" value="1"/>
</dbReference>
<feature type="domain" description="AB hydrolase-1" evidence="2">
    <location>
        <begin position="40"/>
        <end position="158"/>
    </location>
</feature>
<sequence length="302" mass="34515">MLVLGGAEAQIPDINMVRYGSVKIEDVNVFYRETGSPDKPTLLLLHGFPTSSHMFRNLMIALQDKYHLIAPDYPGYGSSSAPSVKDFEYTFDHLATIVDKFAQAKGLNKYSLYVMDYGAPVGFRLATMHPEKVQALIIQNGNAYDEGLEDFWKPFRELWKDPKKQENIDAMMKILTIDATKWQYTNGVGDTTKISPENWIIDQAGMDRPGNKDIQLALFYSYGSNPPLYPQWQAYFRKHQPPTIVMWGKNDYIFPPSGATPYKRDLKNIEVHILPTGHFALEEYGFDMAKHIDEFLSKNNIK</sequence>
<evidence type="ECO:0000313" key="3">
    <source>
        <dbReference type="EMBL" id="MFC4196593.1"/>
    </source>
</evidence>
<protein>
    <submittedName>
        <fullName evidence="3">Alpha/beta fold hydrolase</fullName>
    </submittedName>
</protein>
<organism evidence="3 4">
    <name type="scientific">Pedobacter jamesrossensis</name>
    <dbReference type="NCBI Taxonomy" id="1908238"/>
    <lineage>
        <taxon>Bacteria</taxon>
        <taxon>Pseudomonadati</taxon>
        <taxon>Bacteroidota</taxon>
        <taxon>Sphingobacteriia</taxon>
        <taxon>Sphingobacteriales</taxon>
        <taxon>Sphingobacteriaceae</taxon>
        <taxon>Pedobacter</taxon>
    </lineage>
</organism>
<dbReference type="PANTHER" id="PTHR42977:SF3">
    <property type="entry name" value="AB HYDROLASE-1 DOMAIN-CONTAINING PROTEIN"/>
    <property type="match status" value="1"/>
</dbReference>